<dbReference type="AlphaFoldDB" id="A0A0M2UPT3"/>
<feature type="domain" description="Putative restriction endonuclease" evidence="1">
    <location>
        <begin position="13"/>
        <end position="67"/>
    </location>
</feature>
<keyword evidence="3" id="KW-1185">Reference proteome</keyword>
<dbReference type="SUPFAM" id="SSF52980">
    <property type="entry name" value="Restriction endonuclease-like"/>
    <property type="match status" value="1"/>
</dbReference>
<organism evidence="2 3">
    <name type="scientific">Candidatus Brocadia fulgida</name>
    <dbReference type="NCBI Taxonomy" id="380242"/>
    <lineage>
        <taxon>Bacteria</taxon>
        <taxon>Pseudomonadati</taxon>
        <taxon>Planctomycetota</taxon>
        <taxon>Candidatus Brocadiia</taxon>
        <taxon>Candidatus Brocadiales</taxon>
        <taxon>Candidatus Brocadiaceae</taxon>
        <taxon>Candidatus Brocadia</taxon>
    </lineage>
</organism>
<gene>
    <name evidence="2" type="ORF">BROFUL_03418</name>
</gene>
<dbReference type="InterPro" id="IPR008538">
    <property type="entry name" value="Uma2"/>
</dbReference>
<dbReference type="Proteomes" id="UP000034954">
    <property type="component" value="Unassembled WGS sequence"/>
</dbReference>
<evidence type="ECO:0000313" key="2">
    <source>
        <dbReference type="EMBL" id="KKO17907.1"/>
    </source>
</evidence>
<dbReference type="InterPro" id="IPR012296">
    <property type="entry name" value="Nuclease_put_TT1808"/>
</dbReference>
<name>A0A0M2UPT3_9BACT</name>
<accession>A0A0M2UPT3</accession>
<protein>
    <recommendedName>
        <fullName evidence="1">Putative restriction endonuclease domain-containing protein</fullName>
    </recommendedName>
</protein>
<evidence type="ECO:0000313" key="3">
    <source>
        <dbReference type="Proteomes" id="UP000034954"/>
    </source>
</evidence>
<comment type="caution">
    <text evidence="2">The sequence shown here is derived from an EMBL/GenBank/DDBJ whole genome shotgun (WGS) entry which is preliminary data.</text>
</comment>
<dbReference type="EMBL" id="LAQJ01000312">
    <property type="protein sequence ID" value="KKO17907.1"/>
    <property type="molecule type" value="Genomic_DNA"/>
</dbReference>
<evidence type="ECO:0000259" key="1">
    <source>
        <dbReference type="Pfam" id="PF05685"/>
    </source>
</evidence>
<sequence>MTVITGKKRMTYADYLKLDDNNRYEILNGELRMVPASSTDHQGVSRNLEFFLWNFMKEKGLGKVFDAPH</sequence>
<reference evidence="2 3" key="1">
    <citation type="journal article" date="2013" name="BMC Microbiol.">
        <title>Identification of the type II cytochrome c maturation pathway in anammox bacteria by comparative genomics.</title>
        <authorList>
            <person name="Ferousi C."/>
            <person name="Speth D.R."/>
            <person name="Reimann J."/>
            <person name="Op den Camp H.J."/>
            <person name="Allen J.W."/>
            <person name="Keltjens J.T."/>
            <person name="Jetten M.S."/>
        </authorList>
    </citation>
    <scope>NUCLEOTIDE SEQUENCE [LARGE SCALE GENOMIC DNA]</scope>
    <source>
        <strain evidence="2">RU1</strain>
    </source>
</reference>
<dbReference type="InterPro" id="IPR011335">
    <property type="entry name" value="Restrct_endonuc-II-like"/>
</dbReference>
<dbReference type="Gene3D" id="3.90.1570.10">
    <property type="entry name" value="tt1808, chain A"/>
    <property type="match status" value="1"/>
</dbReference>
<dbReference type="Pfam" id="PF05685">
    <property type="entry name" value="Uma2"/>
    <property type="match status" value="1"/>
</dbReference>
<proteinExistence type="predicted"/>